<dbReference type="PANTHER" id="PTHR21596:SF3">
    <property type="entry name" value="FACTOR OF DNA METHYLATION 1-RELATED"/>
    <property type="match status" value="1"/>
</dbReference>
<keyword evidence="9" id="KW-1185">Reference proteome</keyword>
<evidence type="ECO:0000256" key="2">
    <source>
        <dbReference type="ARBA" id="ARBA00023158"/>
    </source>
</evidence>
<dbReference type="InterPro" id="IPR005381">
    <property type="entry name" value="Znf-XS_domain"/>
</dbReference>
<evidence type="ECO:0000256" key="1">
    <source>
        <dbReference type="ARBA" id="ARBA00023054"/>
    </source>
</evidence>
<accession>A0ABD2YXF2</accession>
<organism evidence="8 9">
    <name type="scientific">Cinchona calisaya</name>
    <dbReference type="NCBI Taxonomy" id="153742"/>
    <lineage>
        <taxon>Eukaryota</taxon>
        <taxon>Viridiplantae</taxon>
        <taxon>Streptophyta</taxon>
        <taxon>Embryophyta</taxon>
        <taxon>Tracheophyta</taxon>
        <taxon>Spermatophyta</taxon>
        <taxon>Magnoliopsida</taxon>
        <taxon>eudicotyledons</taxon>
        <taxon>Gunneridae</taxon>
        <taxon>Pentapetalae</taxon>
        <taxon>asterids</taxon>
        <taxon>lamiids</taxon>
        <taxon>Gentianales</taxon>
        <taxon>Rubiaceae</taxon>
        <taxon>Cinchonoideae</taxon>
        <taxon>Cinchoneae</taxon>
        <taxon>Cinchona</taxon>
    </lineage>
</organism>
<keyword evidence="2" id="KW-0943">RNA-mediated gene silencing</keyword>
<feature type="domain" description="Factor of DNA methylation 1-5/IDN2" evidence="6">
    <location>
        <begin position="501"/>
        <end position="631"/>
    </location>
</feature>
<dbReference type="Proteomes" id="UP001630127">
    <property type="component" value="Unassembled WGS sequence"/>
</dbReference>
<dbReference type="PANTHER" id="PTHR21596">
    <property type="entry name" value="RIBONUCLEASE P SUBUNIT P38"/>
    <property type="match status" value="1"/>
</dbReference>
<evidence type="ECO:0000313" key="9">
    <source>
        <dbReference type="Proteomes" id="UP001630127"/>
    </source>
</evidence>
<feature type="coiled-coil region" evidence="3">
    <location>
        <begin position="249"/>
        <end position="276"/>
    </location>
</feature>
<evidence type="ECO:0000256" key="4">
    <source>
        <dbReference type="SAM" id="MobiDB-lite"/>
    </source>
</evidence>
<dbReference type="Pfam" id="PF03470">
    <property type="entry name" value="zf-XS"/>
    <property type="match status" value="1"/>
</dbReference>
<feature type="compositionally biased region" description="Basic and acidic residues" evidence="4">
    <location>
        <begin position="18"/>
        <end position="30"/>
    </location>
</feature>
<dbReference type="Pfam" id="PF03469">
    <property type="entry name" value="XH"/>
    <property type="match status" value="1"/>
</dbReference>
<dbReference type="InterPro" id="IPR038588">
    <property type="entry name" value="XS_domain_sf"/>
</dbReference>
<feature type="domain" description="Zinc finger-XS" evidence="7">
    <location>
        <begin position="44"/>
        <end position="85"/>
    </location>
</feature>
<dbReference type="EMBL" id="JBJUIK010000011">
    <property type="protein sequence ID" value="KAL3511962.1"/>
    <property type="molecule type" value="Genomic_DNA"/>
</dbReference>
<sequence>MASSSSDEESDISDSEIQDYKEKPLEELKTGKFKVKGPNGTLRCPFCAGKKKQDYKYKDLLQHATGVSKGNRKSAKQKANHMALAEYLTTELVNEAEPQPQRVTAPVITDKSDQNEVYCWPWTGIVVNIHDEIKSGQAVDTSAYWLKKFSKYKPVEVKIFWDDKCQTAQAVVKFENDWIGFRNAIEFEKFFEGDRHCKREWIAQGPNAGPSIYGWFARDDDYRSQGPVGKYLRETGELKTIADLVQEAIEDRNKVVENLANEIDLKNENLDELRTKYNVKTLSLSRMLEEKDILHRAFCEESRKMQRLAREHVQRVLDEQEKLNAELEYKKKQLDSWSKELNKREALTERERQKLDEEKKKNDVRNNALQMASEEQRKADENVLRLVEVQKREKEEALKKILELERDLNAKQKLEMEIEELKGKLEVMKHLGDDVAVQNKIKEMNEELNEKIEEMNSVEHLYQTLVTKERQNNDELQEARKELIAGLSELLKSARAHIGIKRMGEIDPKTFESECKLKFPDDYEFKALEMCSLWQEKLKDPDWYPFKVVRVDDHTHEKILDEEDASLRELKSEWGDNIYDTVTTALRDLDEYNASGRYVVSELWNFKENRRATLKEVISFIFKQLKTVKRRR</sequence>
<feature type="coiled-coil region" evidence="3">
    <location>
        <begin position="387"/>
        <end position="493"/>
    </location>
</feature>
<dbReference type="AlphaFoldDB" id="A0ABD2YXF2"/>
<dbReference type="Gene3D" id="3.30.70.2890">
    <property type="entry name" value="XS domain"/>
    <property type="match status" value="1"/>
</dbReference>
<dbReference type="InterPro" id="IPR045177">
    <property type="entry name" value="FDM1-5/IDN2"/>
</dbReference>
<feature type="compositionally biased region" description="Basic and acidic residues" evidence="4">
    <location>
        <begin position="348"/>
        <end position="364"/>
    </location>
</feature>
<dbReference type="InterPro" id="IPR005379">
    <property type="entry name" value="FDM1-5/IDN2_XH"/>
</dbReference>
<evidence type="ECO:0000256" key="3">
    <source>
        <dbReference type="SAM" id="Coils"/>
    </source>
</evidence>
<evidence type="ECO:0000313" key="8">
    <source>
        <dbReference type="EMBL" id="KAL3511962.1"/>
    </source>
</evidence>
<feature type="region of interest" description="Disordered" evidence="4">
    <location>
        <begin position="1"/>
        <end position="32"/>
    </location>
</feature>
<evidence type="ECO:0000259" key="5">
    <source>
        <dbReference type="Pfam" id="PF03468"/>
    </source>
</evidence>
<feature type="compositionally biased region" description="Acidic residues" evidence="4">
    <location>
        <begin position="1"/>
        <end position="17"/>
    </location>
</feature>
<comment type="caution">
    <text evidence="8">The sequence shown here is derived from an EMBL/GenBank/DDBJ whole genome shotgun (WGS) entry which is preliminary data.</text>
</comment>
<dbReference type="InterPro" id="IPR005380">
    <property type="entry name" value="XS_domain"/>
</dbReference>
<evidence type="ECO:0000259" key="6">
    <source>
        <dbReference type="Pfam" id="PF03469"/>
    </source>
</evidence>
<name>A0ABD2YXF2_9GENT</name>
<reference evidence="8 9" key="1">
    <citation type="submission" date="2024-11" db="EMBL/GenBank/DDBJ databases">
        <title>A near-complete genome assembly of Cinchona calisaya.</title>
        <authorList>
            <person name="Lian D.C."/>
            <person name="Zhao X.W."/>
            <person name="Wei L."/>
        </authorList>
    </citation>
    <scope>NUCLEOTIDE SEQUENCE [LARGE SCALE GENOMIC DNA]</scope>
    <source>
        <tissue evidence="8">Nenye</tissue>
    </source>
</reference>
<proteinExistence type="predicted"/>
<keyword evidence="1 3" id="KW-0175">Coiled coil</keyword>
<gene>
    <name evidence="8" type="ORF">ACH5RR_024679</name>
</gene>
<dbReference type="Pfam" id="PF03468">
    <property type="entry name" value="XS"/>
    <property type="match status" value="1"/>
</dbReference>
<evidence type="ECO:0000259" key="7">
    <source>
        <dbReference type="Pfam" id="PF03470"/>
    </source>
</evidence>
<feature type="region of interest" description="Disordered" evidence="4">
    <location>
        <begin position="348"/>
        <end position="377"/>
    </location>
</feature>
<protein>
    <recommendedName>
        <fullName evidence="10">Factor of DNA methylation 1</fullName>
    </recommendedName>
</protein>
<dbReference type="GO" id="GO:0031047">
    <property type="term" value="P:regulatory ncRNA-mediated gene silencing"/>
    <property type="evidence" value="ECO:0007669"/>
    <property type="project" value="UniProtKB-KW"/>
</dbReference>
<evidence type="ECO:0008006" key="10">
    <source>
        <dbReference type="Google" id="ProtNLM"/>
    </source>
</evidence>
<feature type="domain" description="XS" evidence="5">
    <location>
        <begin position="116"/>
        <end position="223"/>
    </location>
</feature>